<keyword evidence="2" id="KW-1185">Reference proteome</keyword>
<name>A0A7Z7FEL6_9BURK</name>
<dbReference type="Proteomes" id="UP000198900">
    <property type="component" value="Unassembled WGS sequence"/>
</dbReference>
<evidence type="ECO:0000313" key="2">
    <source>
        <dbReference type="Proteomes" id="UP000198900"/>
    </source>
</evidence>
<protein>
    <submittedName>
        <fullName evidence="1">Uncharacterized protein</fullName>
    </submittedName>
</protein>
<reference evidence="1" key="1">
    <citation type="submission" date="2016-10" db="EMBL/GenBank/DDBJ databases">
        <authorList>
            <person name="Varghese N."/>
            <person name="Submissions S."/>
        </authorList>
    </citation>
    <scope>NUCLEOTIDE SEQUENCE [LARGE SCALE GENOMIC DNA]</scope>
    <source>
        <strain evidence="1">YR281</strain>
    </source>
</reference>
<organism evidence="1 2">
    <name type="scientific">Paraburkholderia steynii</name>
    <dbReference type="NCBI Taxonomy" id="1245441"/>
    <lineage>
        <taxon>Bacteria</taxon>
        <taxon>Pseudomonadati</taxon>
        <taxon>Pseudomonadota</taxon>
        <taxon>Betaproteobacteria</taxon>
        <taxon>Burkholderiales</taxon>
        <taxon>Burkholderiaceae</taxon>
        <taxon>Paraburkholderia</taxon>
    </lineage>
</organism>
<accession>A0A7Z7FEL6</accession>
<dbReference type="AlphaFoldDB" id="A0A7Z7FEL6"/>
<proteinExistence type="predicted"/>
<dbReference type="EMBL" id="FNDI01000001">
    <property type="protein sequence ID" value="SDH01465.1"/>
    <property type="molecule type" value="Genomic_DNA"/>
</dbReference>
<sequence>MRFRTWRGALPEINTWQPVSFHTQTVCNMRWVNGIPNAPPGCRQSKTS</sequence>
<comment type="caution">
    <text evidence="1">The sequence shown here is derived from an EMBL/GenBank/DDBJ whole genome shotgun (WGS) entry which is preliminary data.</text>
</comment>
<gene>
    <name evidence="1" type="ORF">SAMN04487926_101658</name>
</gene>
<evidence type="ECO:0000313" key="1">
    <source>
        <dbReference type="EMBL" id="SDH01465.1"/>
    </source>
</evidence>